<dbReference type="PROSITE" id="PS51257">
    <property type="entry name" value="PROKAR_LIPOPROTEIN"/>
    <property type="match status" value="1"/>
</dbReference>
<evidence type="ECO:0000259" key="3">
    <source>
        <dbReference type="PROSITE" id="PS50113"/>
    </source>
</evidence>
<dbReference type="InterPro" id="IPR001633">
    <property type="entry name" value="EAL_dom"/>
</dbReference>
<evidence type="ECO:0000259" key="5">
    <source>
        <dbReference type="PROSITE" id="PS50885"/>
    </source>
</evidence>
<dbReference type="SMART" id="SM00091">
    <property type="entry name" value="PAS"/>
    <property type="match status" value="2"/>
</dbReference>
<dbReference type="PANTHER" id="PTHR44757">
    <property type="entry name" value="DIGUANYLATE CYCLASE DGCP"/>
    <property type="match status" value="1"/>
</dbReference>
<dbReference type="SMART" id="SM00267">
    <property type="entry name" value="GGDEF"/>
    <property type="match status" value="1"/>
</dbReference>
<feature type="domain" description="PAC" evidence="3">
    <location>
        <begin position="455"/>
        <end position="507"/>
    </location>
</feature>
<dbReference type="NCBIfam" id="TIGR00229">
    <property type="entry name" value="sensory_box"/>
    <property type="match status" value="1"/>
</dbReference>
<accession>A0A1N7N9L7</accession>
<dbReference type="InterPro" id="IPR052155">
    <property type="entry name" value="Biofilm_reg_signaling"/>
</dbReference>
<dbReference type="SUPFAM" id="SSF55073">
    <property type="entry name" value="Nucleotide cyclase"/>
    <property type="match status" value="1"/>
</dbReference>
<dbReference type="STRING" id="619304.SAMN05421760_108162"/>
<dbReference type="InterPro" id="IPR000160">
    <property type="entry name" value="GGDEF_dom"/>
</dbReference>
<dbReference type="Pfam" id="PF00672">
    <property type="entry name" value="HAMP"/>
    <property type="match status" value="1"/>
</dbReference>
<dbReference type="RefSeq" id="WP_054341092.1">
    <property type="nucleotide sequence ID" value="NZ_FTOE01000008.1"/>
</dbReference>
<keyword evidence="1" id="KW-0472">Membrane</keyword>
<feature type="domain" description="GGDEF" evidence="6">
    <location>
        <begin position="539"/>
        <end position="672"/>
    </location>
</feature>
<dbReference type="SMART" id="SM00304">
    <property type="entry name" value="HAMP"/>
    <property type="match status" value="1"/>
</dbReference>
<protein>
    <submittedName>
        <fullName evidence="7">PAS domain S-box-containing protein/diguanylate cyclase (GGDEF) domain-containing protein</fullName>
    </submittedName>
</protein>
<dbReference type="AlphaFoldDB" id="A0A1N7N9L7"/>
<dbReference type="SMART" id="SM00086">
    <property type="entry name" value="PAC"/>
    <property type="match status" value="1"/>
</dbReference>
<dbReference type="GO" id="GO:0016020">
    <property type="term" value="C:membrane"/>
    <property type="evidence" value="ECO:0007669"/>
    <property type="project" value="InterPro"/>
</dbReference>
<dbReference type="PROSITE" id="PS50883">
    <property type="entry name" value="EAL"/>
    <property type="match status" value="1"/>
</dbReference>
<dbReference type="CDD" id="cd00130">
    <property type="entry name" value="PAS"/>
    <property type="match status" value="1"/>
</dbReference>
<evidence type="ECO:0000313" key="8">
    <source>
        <dbReference type="Proteomes" id="UP000185999"/>
    </source>
</evidence>
<dbReference type="InterPro" id="IPR000014">
    <property type="entry name" value="PAS"/>
</dbReference>
<evidence type="ECO:0000259" key="4">
    <source>
        <dbReference type="PROSITE" id="PS50883"/>
    </source>
</evidence>
<dbReference type="Gene3D" id="3.30.70.270">
    <property type="match status" value="1"/>
</dbReference>
<dbReference type="InterPro" id="IPR001610">
    <property type="entry name" value="PAC"/>
</dbReference>
<proteinExistence type="predicted"/>
<dbReference type="Pfam" id="PF00563">
    <property type="entry name" value="EAL"/>
    <property type="match status" value="1"/>
</dbReference>
<dbReference type="InterPro" id="IPR043128">
    <property type="entry name" value="Rev_trsase/Diguanyl_cyclase"/>
</dbReference>
<dbReference type="Gene3D" id="3.30.450.20">
    <property type="entry name" value="PAS domain"/>
    <property type="match status" value="2"/>
</dbReference>
<dbReference type="GO" id="GO:0007165">
    <property type="term" value="P:signal transduction"/>
    <property type="evidence" value="ECO:0007669"/>
    <property type="project" value="InterPro"/>
</dbReference>
<evidence type="ECO:0000259" key="6">
    <source>
        <dbReference type="PROSITE" id="PS50887"/>
    </source>
</evidence>
<dbReference type="Gene3D" id="3.20.20.450">
    <property type="entry name" value="EAL domain"/>
    <property type="match status" value="1"/>
</dbReference>
<dbReference type="PANTHER" id="PTHR44757:SF2">
    <property type="entry name" value="BIOFILM ARCHITECTURE MAINTENANCE PROTEIN MBAA"/>
    <property type="match status" value="1"/>
</dbReference>
<dbReference type="InterPro" id="IPR035965">
    <property type="entry name" value="PAS-like_dom_sf"/>
</dbReference>
<feature type="domain" description="HAMP" evidence="5">
    <location>
        <begin position="205"/>
        <end position="257"/>
    </location>
</feature>
<dbReference type="Proteomes" id="UP000185999">
    <property type="component" value="Unassembled WGS sequence"/>
</dbReference>
<dbReference type="Pfam" id="PF00990">
    <property type="entry name" value="GGDEF"/>
    <property type="match status" value="1"/>
</dbReference>
<feature type="domain" description="PAS" evidence="2">
    <location>
        <begin position="387"/>
        <end position="427"/>
    </location>
</feature>
<keyword evidence="1" id="KW-0812">Transmembrane</keyword>
<dbReference type="InterPro" id="IPR029787">
    <property type="entry name" value="Nucleotide_cyclase"/>
</dbReference>
<organism evidence="7 8">
    <name type="scientific">Neptunomonas antarctica</name>
    <dbReference type="NCBI Taxonomy" id="619304"/>
    <lineage>
        <taxon>Bacteria</taxon>
        <taxon>Pseudomonadati</taxon>
        <taxon>Pseudomonadota</taxon>
        <taxon>Gammaproteobacteria</taxon>
        <taxon>Oceanospirillales</taxon>
        <taxon>Oceanospirillaceae</taxon>
        <taxon>Neptunomonas</taxon>
    </lineage>
</organism>
<evidence type="ECO:0000259" key="2">
    <source>
        <dbReference type="PROSITE" id="PS50112"/>
    </source>
</evidence>
<dbReference type="PROSITE" id="PS50885">
    <property type="entry name" value="HAMP"/>
    <property type="match status" value="1"/>
</dbReference>
<dbReference type="PROSITE" id="PS50112">
    <property type="entry name" value="PAS"/>
    <property type="match status" value="1"/>
</dbReference>
<evidence type="ECO:0000256" key="1">
    <source>
        <dbReference type="SAM" id="Phobius"/>
    </source>
</evidence>
<dbReference type="InterPro" id="IPR000700">
    <property type="entry name" value="PAS-assoc_C"/>
</dbReference>
<name>A0A1N7N9L7_9GAMM</name>
<dbReference type="CDD" id="cd06225">
    <property type="entry name" value="HAMP"/>
    <property type="match status" value="1"/>
</dbReference>
<gene>
    <name evidence="7" type="ORF">SAMN05421760_108162</name>
</gene>
<dbReference type="SUPFAM" id="SSF141868">
    <property type="entry name" value="EAL domain-like"/>
    <property type="match status" value="1"/>
</dbReference>
<dbReference type="SUPFAM" id="SSF55785">
    <property type="entry name" value="PYP-like sensor domain (PAS domain)"/>
    <property type="match status" value="2"/>
</dbReference>
<dbReference type="EMBL" id="FTOE01000008">
    <property type="protein sequence ID" value="SIS95006.1"/>
    <property type="molecule type" value="Genomic_DNA"/>
</dbReference>
<dbReference type="NCBIfam" id="TIGR00254">
    <property type="entry name" value="GGDEF"/>
    <property type="match status" value="1"/>
</dbReference>
<dbReference type="InterPro" id="IPR035919">
    <property type="entry name" value="EAL_sf"/>
</dbReference>
<dbReference type="InterPro" id="IPR013656">
    <property type="entry name" value="PAS_4"/>
</dbReference>
<dbReference type="PROSITE" id="PS50113">
    <property type="entry name" value="PAC"/>
    <property type="match status" value="1"/>
</dbReference>
<dbReference type="Pfam" id="PF13426">
    <property type="entry name" value="PAS_9"/>
    <property type="match status" value="1"/>
</dbReference>
<dbReference type="Gene3D" id="6.10.340.10">
    <property type="match status" value="1"/>
</dbReference>
<evidence type="ECO:0000313" key="7">
    <source>
        <dbReference type="EMBL" id="SIS95006.1"/>
    </source>
</evidence>
<feature type="domain" description="EAL" evidence="4">
    <location>
        <begin position="681"/>
        <end position="933"/>
    </location>
</feature>
<dbReference type="InterPro" id="IPR003660">
    <property type="entry name" value="HAMP_dom"/>
</dbReference>
<dbReference type="OrthoDB" id="9787514at2"/>
<dbReference type="CDD" id="cd01949">
    <property type="entry name" value="GGDEF"/>
    <property type="match status" value="1"/>
</dbReference>
<dbReference type="Pfam" id="PF08448">
    <property type="entry name" value="PAS_4"/>
    <property type="match status" value="1"/>
</dbReference>
<reference evidence="8" key="1">
    <citation type="submission" date="2017-01" db="EMBL/GenBank/DDBJ databases">
        <authorList>
            <person name="Varghese N."/>
            <person name="Submissions S."/>
        </authorList>
    </citation>
    <scope>NUCLEOTIDE SEQUENCE [LARGE SCALE GENOMIC DNA]</scope>
    <source>
        <strain evidence="8">DSM 22306</strain>
    </source>
</reference>
<keyword evidence="8" id="KW-1185">Reference proteome</keyword>
<dbReference type="CDD" id="cd01948">
    <property type="entry name" value="EAL"/>
    <property type="match status" value="1"/>
</dbReference>
<keyword evidence="1" id="KW-1133">Transmembrane helix</keyword>
<dbReference type="SUPFAM" id="SSF158472">
    <property type="entry name" value="HAMP domain-like"/>
    <property type="match status" value="1"/>
</dbReference>
<dbReference type="PROSITE" id="PS50887">
    <property type="entry name" value="GGDEF"/>
    <property type="match status" value="1"/>
</dbReference>
<sequence length="935" mass="105746">MILFTRISLQRSILLLIMTLSCVLVSFNYFVLRPQFESIMLEHSRLDIISTMNRLQGSIEYMLRNDDVDGMKREVAANSVKEEVMHLIVFDDQLRAVASSQLADQGRHYSELTLHAAKNMMEDVLVKRTRKLYESRSVENSLYGIAPIHILGSEGIRDSRWGLLVIEVDLSVRQSELLSEMDWFFWQATFLLALMGGLFWLGFQKSVNRRLAIIITAAQRIAEGEFHTRLSFTGKDELSEIAGAMDFMAGKIEEDHKELVSRHKELDSILRNIPSMVYIKDVNGQYLMVNDRFKAAFPSVELATNQTVFNILPCDEAEKFTRYDAEVLETGEALSKRVSFTYHNEIRHLFMVKFPLYDTDKLAYAICTMATDLSEQEQTENLLNISKSIFENAVDTIVIMDEERRIIDVNQSFENVTGYSKKEVVGKGSDFITLCETNTETYQEMWLSLFDKGHWIGEIINHRKNGEEYFERLSINSINNRDGEITGYIGISQDITQEKEARQNLARLAFRDSLTGLHNRESFKNHLIDAAEYTERYGKSFGVLFIDLDFFKEVNDSQGHDFGDLLLKMVADRLVQGTRAMDVVSRLGGDEFTILMPGNVSDAGLAASACQIVKKLSEPYCIEGADLVIGCSIGIAVFPRDGSDIDLLLKHADAAMYHAKELGRGRFSFFNFSINEKNQRLIAVKNALRSAIDNAEYRLVYQPKVDPHKGVITGYEALLRWDSKGLGMVSPAEFIPIAEESTEIENITDWVIKCVTKDKQQSVKLRHANVAINISAKQFKSDSWVNTLRDMDGNGQLNVALITVEVTETALIDSFENTLVQLSALRHLGATIAIDDFGIGYSSLSYLKKMPIDYVKIDRSFVQDIVNDPDDQAIVQTVITMSHALDIKVIAEGAESVEQVTFLKSRGCDEIQGYFYAKPLELSQVDDFNLAASKT</sequence>
<feature type="transmembrane region" description="Helical" evidence="1">
    <location>
        <begin position="12"/>
        <end position="32"/>
    </location>
</feature>
<dbReference type="SMART" id="SM00052">
    <property type="entry name" value="EAL"/>
    <property type="match status" value="1"/>
</dbReference>